<name>A0A8C8DZM2_9TELE</name>
<accession>A0A8C8DZM2</accession>
<keyword evidence="24" id="KW-1185">Reference proteome</keyword>
<evidence type="ECO:0000313" key="23">
    <source>
        <dbReference type="Ensembl" id="ENSOSIP00000041228.1"/>
    </source>
</evidence>
<dbReference type="PROSITE" id="PS50024">
    <property type="entry name" value="SEA"/>
    <property type="match status" value="2"/>
</dbReference>
<feature type="transmembrane region" description="Helical" evidence="19">
    <location>
        <begin position="855"/>
        <end position="877"/>
    </location>
</feature>
<evidence type="ECO:0000259" key="21">
    <source>
        <dbReference type="PROSITE" id="PS50024"/>
    </source>
</evidence>
<dbReference type="InterPro" id="IPR039861">
    <property type="entry name" value="IMPG"/>
</dbReference>
<keyword evidence="17" id="KW-0245">EGF-like domain</keyword>
<evidence type="ECO:0000256" key="5">
    <source>
        <dbReference type="ARBA" id="ARBA00022530"/>
    </source>
</evidence>
<reference evidence="23" key="2">
    <citation type="submission" date="2025-09" db="UniProtKB">
        <authorList>
            <consortium name="Ensembl"/>
        </authorList>
    </citation>
    <scope>IDENTIFICATION</scope>
</reference>
<reference evidence="23" key="1">
    <citation type="submission" date="2025-08" db="UniProtKB">
        <authorList>
            <consortium name="Ensembl"/>
        </authorList>
    </citation>
    <scope>IDENTIFICATION</scope>
</reference>
<evidence type="ECO:0000256" key="15">
    <source>
        <dbReference type="ARBA" id="ARBA00042018"/>
    </source>
</evidence>
<feature type="region of interest" description="Disordered" evidence="18">
    <location>
        <begin position="408"/>
        <end position="459"/>
    </location>
</feature>
<keyword evidence="19" id="KW-0812">Transmembrane</keyword>
<feature type="region of interest" description="Disordered" evidence="18">
    <location>
        <begin position="657"/>
        <end position="677"/>
    </location>
</feature>
<evidence type="ECO:0000256" key="13">
    <source>
        <dbReference type="ARBA" id="ARBA00023290"/>
    </source>
</evidence>
<feature type="compositionally biased region" description="Basic and acidic residues" evidence="18">
    <location>
        <begin position="429"/>
        <end position="452"/>
    </location>
</feature>
<evidence type="ECO:0000256" key="17">
    <source>
        <dbReference type="PROSITE-ProRule" id="PRU00076"/>
    </source>
</evidence>
<evidence type="ECO:0000256" key="10">
    <source>
        <dbReference type="ARBA" id="ARBA00023170"/>
    </source>
</evidence>
<dbReference type="Ensembl" id="ENSOSIT00000043426.1">
    <property type="protein sequence ID" value="ENSOSIP00000041228.1"/>
    <property type="gene ID" value="ENSOSIG00000020034.1"/>
</dbReference>
<keyword evidence="19" id="KW-0472">Membrane</keyword>
<evidence type="ECO:0000256" key="3">
    <source>
        <dbReference type="ARBA" id="ARBA00004593"/>
    </source>
</evidence>
<evidence type="ECO:0000256" key="19">
    <source>
        <dbReference type="SAM" id="Phobius"/>
    </source>
</evidence>
<dbReference type="PANTHER" id="PTHR12199:SF3">
    <property type="entry name" value="INTERPHOTORECEPTOR MATRIX PROTEOGLYCAN 1"/>
    <property type="match status" value="1"/>
</dbReference>
<evidence type="ECO:0000256" key="12">
    <source>
        <dbReference type="ARBA" id="ARBA00023273"/>
    </source>
</evidence>
<keyword evidence="10" id="KW-0675">Receptor</keyword>
<evidence type="ECO:0000256" key="2">
    <source>
        <dbReference type="ARBA" id="ARBA00004504"/>
    </source>
</evidence>
<feature type="domain" description="SEA" evidence="21">
    <location>
        <begin position="618"/>
        <end position="761"/>
    </location>
</feature>
<dbReference type="InterPro" id="IPR000082">
    <property type="entry name" value="SEA_dom"/>
</dbReference>
<dbReference type="PANTHER" id="PTHR12199">
    <property type="entry name" value="INTERPHOTORECEPTOR MATRIX PROTEOGLYCAN"/>
    <property type="match status" value="1"/>
</dbReference>
<proteinExistence type="predicted"/>
<keyword evidence="7 20" id="KW-0732">Signal</keyword>
<keyword evidence="9" id="KW-0730">Sialic acid</keyword>
<dbReference type="AlphaFoldDB" id="A0A8C8DZM2"/>
<keyword evidence="5" id="KW-0272">Extracellular matrix</keyword>
<dbReference type="Proteomes" id="UP000694383">
    <property type="component" value="Unplaced"/>
</dbReference>
<evidence type="ECO:0000313" key="24">
    <source>
        <dbReference type="Proteomes" id="UP000694383"/>
    </source>
</evidence>
<feature type="chain" id="PRO_5034630244" description="Interphotoreceptor matrix proteoglycan 1" evidence="20">
    <location>
        <begin position="19"/>
        <end position="1008"/>
    </location>
</feature>
<keyword evidence="19" id="KW-1133">Transmembrane helix</keyword>
<evidence type="ECO:0000256" key="16">
    <source>
        <dbReference type="ARBA" id="ARBA00045407"/>
    </source>
</evidence>
<evidence type="ECO:0000256" key="1">
    <source>
        <dbReference type="ARBA" id="ARBA00004437"/>
    </source>
</evidence>
<dbReference type="GO" id="GO:0008201">
    <property type="term" value="F:heparin binding"/>
    <property type="evidence" value="ECO:0007669"/>
    <property type="project" value="UniProtKB-KW"/>
</dbReference>
<dbReference type="InterPro" id="IPR000742">
    <property type="entry name" value="EGF"/>
</dbReference>
<sequence>MLLKSGVLFALCLFTLQASKTRELLGEGVFGLRDAKYRHFLEASKPIRHATNVRAEQDTYRIKRSTLFTTGVKVCPQETVKAVIGSHRAYYKLRVCQEAIWEAFRIFLDRVPSPEEYRAWVYTCQEENLCMDDLAQNFSSSQEHLDLVAKRVTEQAESEGYVTGTPEPGSDCSWTPPLILLPTEADVIKKYPEGVKENYEEYVVEFSITVVDPAYSKLLSNPGVQQYEGVAGELREKMHHVFEKVPGFKEIRILGFRLEDVSVRCAVVFNGETELSDEPEGLEDPDQEAGEDVNAPKLRNIIVKALRKEPSLLMDIQTLSFEAVNTVYPLAELKINPLETLPSEDTTTEDQSLAKNLFPTVTVLENSLDVPSVIPESHPFVPFISTSTVTPVEEGSTEQATKLETFIKPKEEAEGKMGRPNGRYSGGQEESKELVREEKPKPVEGRNTGHSEQEEEENLYFAPTDSQPEENVTTVTETTVPPKFTAPVLEETLVTEEEPVSLPPHPEDSLQGIEENQDMEPLPLPMDTGETPDNGNDVRGNFSGVAPGTVDFPVDNSSTQREMPTQNRTVVVEVIESLGEESGSGFASESDERPYESTAAPSMRQVSTPLMTAVDKSKELVVFFSLRVTNMMFSDDLFNKSSPEYKSLENTFLELTQHPGSRKSPNPGAFSKSGPKRPTTLASIPLLPYLQTNLTGFKQLEILNFRNGSVVVNSRMKLDKPVPYNVTEAVHCVLEDFCSAASKRLDIEIDSRSLEVEPADQADPCKFLACNEFSRCVVNSWTNEAECLCDPGYSTLDGLPCQSTCLLQPDYCMNGGQCEIIPGHGVTCRCPVGKYWHYHGERCTELVSVPLDPSLIVTCLVGSLCLVCAIIGILIFINKKCVKTRKAVTLVHTLAPYAFENTLRENPVFENDDGILTHVSTLPCPSSSVSSQSQQSEQEHFASIENIHLNIEIPRQLYTTRSEKLVSEMVDFHHRLPFNELYDVSKDVATAKREQDVLSFKSIGQRLF</sequence>
<dbReference type="GO" id="GO:0033165">
    <property type="term" value="C:interphotoreceptor matrix"/>
    <property type="evidence" value="ECO:0007669"/>
    <property type="project" value="UniProtKB-SubCell"/>
</dbReference>
<dbReference type="SUPFAM" id="SSF82671">
    <property type="entry name" value="SEA domain"/>
    <property type="match status" value="2"/>
</dbReference>
<dbReference type="GO" id="GO:0007601">
    <property type="term" value="P:visual perception"/>
    <property type="evidence" value="ECO:0007669"/>
    <property type="project" value="InterPro"/>
</dbReference>
<feature type="signal peptide" evidence="20">
    <location>
        <begin position="1"/>
        <end position="18"/>
    </location>
</feature>
<keyword evidence="13" id="KW-0373">Hyaluronic acid</keyword>
<keyword evidence="6" id="KW-0358">Heparin-binding</keyword>
<feature type="region of interest" description="Disordered" evidence="18">
    <location>
        <begin position="580"/>
        <end position="602"/>
    </location>
</feature>
<evidence type="ECO:0000256" key="14">
    <source>
        <dbReference type="ARBA" id="ARBA00040753"/>
    </source>
</evidence>
<comment type="subcellular location">
    <subcellularLocation>
        <location evidence="2">Cell projection</location>
        <location evidence="2">Cilium</location>
        <location evidence="2">Photoreceptor outer segment</location>
    </subcellularLocation>
    <subcellularLocation>
        <location evidence="1">Photoreceptor inner segment</location>
    </subcellularLocation>
    <subcellularLocation>
        <location evidence="3">Secreted</location>
        <location evidence="3">Extracellular space</location>
        <location evidence="3">Extracellular matrix</location>
        <location evidence="3">Interphotoreceptor matrix</location>
    </subcellularLocation>
</comment>
<dbReference type="Pfam" id="PF01390">
    <property type="entry name" value="SEA"/>
    <property type="match status" value="1"/>
</dbReference>
<dbReference type="CDD" id="cd00054">
    <property type="entry name" value="EGF_CA"/>
    <property type="match status" value="1"/>
</dbReference>
<evidence type="ECO:0000256" key="7">
    <source>
        <dbReference type="ARBA" id="ARBA00022729"/>
    </source>
</evidence>
<evidence type="ECO:0000256" key="11">
    <source>
        <dbReference type="ARBA" id="ARBA00023180"/>
    </source>
</evidence>
<keyword evidence="8" id="KW-0677">Repeat</keyword>
<dbReference type="InterPro" id="IPR036364">
    <property type="entry name" value="SEA_dom_sf"/>
</dbReference>
<feature type="compositionally biased region" description="Basic and acidic residues" evidence="18">
    <location>
        <begin position="408"/>
        <end position="417"/>
    </location>
</feature>
<dbReference type="GO" id="GO:0005540">
    <property type="term" value="F:hyaluronic acid binding"/>
    <property type="evidence" value="ECO:0007669"/>
    <property type="project" value="UniProtKB-KW"/>
</dbReference>
<keyword evidence="11" id="KW-0325">Glycoprotein</keyword>
<dbReference type="PROSITE" id="PS50026">
    <property type="entry name" value="EGF_3"/>
    <property type="match status" value="1"/>
</dbReference>
<evidence type="ECO:0000256" key="18">
    <source>
        <dbReference type="SAM" id="MobiDB-lite"/>
    </source>
</evidence>
<evidence type="ECO:0000256" key="20">
    <source>
        <dbReference type="SAM" id="SignalP"/>
    </source>
</evidence>
<comment type="caution">
    <text evidence="17">Lacks conserved residue(s) required for the propagation of feature annotation.</text>
</comment>
<comment type="function">
    <text evidence="16">Chondroitin sulfate-, heparin- and hyaluronan-binding protein. May serve to form a basic macromolecular scaffold comprising the insoluble interphotoreceptor matrix.</text>
</comment>
<keyword evidence="12" id="KW-0966">Cell projection</keyword>
<evidence type="ECO:0000256" key="4">
    <source>
        <dbReference type="ARBA" id="ARBA00022525"/>
    </source>
</evidence>
<evidence type="ECO:0000259" key="22">
    <source>
        <dbReference type="PROSITE" id="PS50026"/>
    </source>
</evidence>
<keyword evidence="4" id="KW-0964">Secreted</keyword>
<dbReference type="GeneTree" id="ENSGT00530000063503"/>
<feature type="domain" description="SEA" evidence="21">
    <location>
        <begin position="200"/>
        <end position="318"/>
    </location>
</feature>
<protein>
    <recommendedName>
        <fullName evidence="14">Interphotoreceptor matrix proteoglycan 1</fullName>
    </recommendedName>
    <alternativeName>
        <fullName evidence="15">Sialoprotein associated with cones and rods</fullName>
    </alternativeName>
</protein>
<evidence type="ECO:0000256" key="9">
    <source>
        <dbReference type="ARBA" id="ARBA00022981"/>
    </source>
</evidence>
<feature type="domain" description="EGF-like" evidence="22">
    <location>
        <begin position="802"/>
        <end position="844"/>
    </location>
</feature>
<dbReference type="GO" id="GO:0001917">
    <property type="term" value="C:photoreceptor inner segment"/>
    <property type="evidence" value="ECO:0007669"/>
    <property type="project" value="UniProtKB-SubCell"/>
</dbReference>
<evidence type="ECO:0000256" key="8">
    <source>
        <dbReference type="ARBA" id="ARBA00022737"/>
    </source>
</evidence>
<evidence type="ECO:0000256" key="6">
    <source>
        <dbReference type="ARBA" id="ARBA00022674"/>
    </source>
</evidence>
<dbReference type="GO" id="GO:0001750">
    <property type="term" value="C:photoreceptor outer segment"/>
    <property type="evidence" value="ECO:0007669"/>
    <property type="project" value="UniProtKB-SubCell"/>
</dbReference>
<organism evidence="23 24">
    <name type="scientific">Oryzias sinensis</name>
    <name type="common">Chinese medaka</name>
    <dbReference type="NCBI Taxonomy" id="183150"/>
    <lineage>
        <taxon>Eukaryota</taxon>
        <taxon>Metazoa</taxon>
        <taxon>Chordata</taxon>
        <taxon>Craniata</taxon>
        <taxon>Vertebrata</taxon>
        <taxon>Euteleostomi</taxon>
        <taxon>Actinopterygii</taxon>
        <taxon>Neopterygii</taxon>
        <taxon>Teleostei</taxon>
        <taxon>Neoteleostei</taxon>
        <taxon>Acanthomorphata</taxon>
        <taxon>Ovalentaria</taxon>
        <taxon>Atherinomorphae</taxon>
        <taxon>Beloniformes</taxon>
        <taxon>Adrianichthyidae</taxon>
        <taxon>Oryziinae</taxon>
        <taxon>Oryzias</taxon>
    </lineage>
</organism>